<gene>
    <name evidence="1" type="ORF">DPMN_072008</name>
</gene>
<dbReference type="Gene3D" id="1.10.1380.10">
    <property type="entry name" value="Neutral endopeptidase , domain2"/>
    <property type="match status" value="1"/>
</dbReference>
<comment type="caution">
    <text evidence="1">The sequence shown here is derived from an EMBL/GenBank/DDBJ whole genome shotgun (WGS) entry which is preliminary data.</text>
</comment>
<organism evidence="1 2">
    <name type="scientific">Dreissena polymorpha</name>
    <name type="common">Zebra mussel</name>
    <name type="synonym">Mytilus polymorpha</name>
    <dbReference type="NCBI Taxonomy" id="45954"/>
    <lineage>
        <taxon>Eukaryota</taxon>
        <taxon>Metazoa</taxon>
        <taxon>Spiralia</taxon>
        <taxon>Lophotrochozoa</taxon>
        <taxon>Mollusca</taxon>
        <taxon>Bivalvia</taxon>
        <taxon>Autobranchia</taxon>
        <taxon>Heteroconchia</taxon>
        <taxon>Euheterodonta</taxon>
        <taxon>Imparidentia</taxon>
        <taxon>Neoheterodontei</taxon>
        <taxon>Myida</taxon>
        <taxon>Dreissenoidea</taxon>
        <taxon>Dreissenidae</taxon>
        <taxon>Dreissena</taxon>
    </lineage>
</organism>
<evidence type="ECO:0000313" key="1">
    <source>
        <dbReference type="EMBL" id="KAH3712313.1"/>
    </source>
</evidence>
<dbReference type="EMBL" id="JAIWYP010000014">
    <property type="protein sequence ID" value="KAH3712313.1"/>
    <property type="molecule type" value="Genomic_DNA"/>
</dbReference>
<keyword evidence="2" id="KW-1185">Reference proteome</keyword>
<dbReference type="AlphaFoldDB" id="A0A9D3Z3B1"/>
<reference evidence="1" key="1">
    <citation type="journal article" date="2019" name="bioRxiv">
        <title>The Genome of the Zebra Mussel, Dreissena polymorpha: A Resource for Invasive Species Research.</title>
        <authorList>
            <person name="McCartney M.A."/>
            <person name="Auch B."/>
            <person name="Kono T."/>
            <person name="Mallez S."/>
            <person name="Zhang Y."/>
            <person name="Obille A."/>
            <person name="Becker A."/>
            <person name="Abrahante J.E."/>
            <person name="Garbe J."/>
            <person name="Badalamenti J.P."/>
            <person name="Herman A."/>
            <person name="Mangelson H."/>
            <person name="Liachko I."/>
            <person name="Sullivan S."/>
            <person name="Sone E.D."/>
            <person name="Koren S."/>
            <person name="Silverstein K.A.T."/>
            <person name="Beckman K.B."/>
            <person name="Gohl D.M."/>
        </authorList>
    </citation>
    <scope>NUCLEOTIDE SEQUENCE</scope>
    <source>
        <strain evidence="1">Duluth1</strain>
        <tissue evidence="1">Whole animal</tissue>
    </source>
</reference>
<dbReference type="InterPro" id="IPR042089">
    <property type="entry name" value="Peptidase_M13_dom_2"/>
</dbReference>
<accession>A0A9D3Z3B1</accession>
<sequence>MPSREYYLQSRYRTLLEAYITLARDIAIVFGANTLTAEREIRDAVDFEIAIANVGIPLSNLMI</sequence>
<name>A0A9D3Z3B1_DREPO</name>
<protein>
    <submittedName>
        <fullName evidence="1">Uncharacterized protein</fullName>
    </submittedName>
</protein>
<reference evidence="1" key="2">
    <citation type="submission" date="2020-11" db="EMBL/GenBank/DDBJ databases">
        <authorList>
            <person name="McCartney M.A."/>
            <person name="Auch B."/>
            <person name="Kono T."/>
            <person name="Mallez S."/>
            <person name="Becker A."/>
            <person name="Gohl D.M."/>
            <person name="Silverstein K.A.T."/>
            <person name="Koren S."/>
            <person name="Bechman K.B."/>
            <person name="Herman A."/>
            <person name="Abrahante J.E."/>
            <person name="Garbe J."/>
        </authorList>
    </citation>
    <scope>NUCLEOTIDE SEQUENCE</scope>
    <source>
        <strain evidence="1">Duluth1</strain>
        <tissue evidence="1">Whole animal</tissue>
    </source>
</reference>
<proteinExistence type="predicted"/>
<dbReference type="Proteomes" id="UP000828390">
    <property type="component" value="Unassembled WGS sequence"/>
</dbReference>
<evidence type="ECO:0000313" key="2">
    <source>
        <dbReference type="Proteomes" id="UP000828390"/>
    </source>
</evidence>